<accession>A0A0E9S613</accession>
<reference evidence="2" key="2">
    <citation type="journal article" date="2015" name="Fish Shellfish Immunol.">
        <title>Early steps in the European eel (Anguilla anguilla)-Vibrio vulnificus interaction in the gills: Role of the RtxA13 toxin.</title>
        <authorList>
            <person name="Callol A."/>
            <person name="Pajuelo D."/>
            <person name="Ebbesson L."/>
            <person name="Teles M."/>
            <person name="MacKenzie S."/>
            <person name="Amaro C."/>
        </authorList>
    </citation>
    <scope>NUCLEOTIDE SEQUENCE</scope>
</reference>
<dbReference type="EMBL" id="GBXM01071743">
    <property type="protein sequence ID" value="JAH36834.1"/>
    <property type="molecule type" value="Transcribed_RNA"/>
</dbReference>
<proteinExistence type="predicted"/>
<protein>
    <submittedName>
        <fullName evidence="2">Uncharacterized protein</fullName>
    </submittedName>
</protein>
<evidence type="ECO:0000256" key="1">
    <source>
        <dbReference type="SAM" id="MobiDB-lite"/>
    </source>
</evidence>
<feature type="region of interest" description="Disordered" evidence="1">
    <location>
        <begin position="23"/>
        <end position="42"/>
    </location>
</feature>
<reference evidence="2" key="1">
    <citation type="submission" date="2014-11" db="EMBL/GenBank/DDBJ databases">
        <authorList>
            <person name="Amaro Gonzalez C."/>
        </authorList>
    </citation>
    <scope>NUCLEOTIDE SEQUENCE</scope>
</reference>
<organism evidence="2">
    <name type="scientific">Anguilla anguilla</name>
    <name type="common">European freshwater eel</name>
    <name type="synonym">Muraena anguilla</name>
    <dbReference type="NCBI Taxonomy" id="7936"/>
    <lineage>
        <taxon>Eukaryota</taxon>
        <taxon>Metazoa</taxon>
        <taxon>Chordata</taxon>
        <taxon>Craniata</taxon>
        <taxon>Vertebrata</taxon>
        <taxon>Euteleostomi</taxon>
        <taxon>Actinopterygii</taxon>
        <taxon>Neopterygii</taxon>
        <taxon>Teleostei</taxon>
        <taxon>Anguilliformes</taxon>
        <taxon>Anguillidae</taxon>
        <taxon>Anguilla</taxon>
    </lineage>
</organism>
<dbReference type="AlphaFoldDB" id="A0A0E9S613"/>
<name>A0A0E9S613_ANGAN</name>
<sequence>MRMDPLAYGLRTLSWSCRLSRSTTTGTEAASRLSPLPLSLSK</sequence>
<evidence type="ECO:0000313" key="2">
    <source>
        <dbReference type="EMBL" id="JAH36834.1"/>
    </source>
</evidence>
<feature type="compositionally biased region" description="Low complexity" evidence="1">
    <location>
        <begin position="31"/>
        <end position="42"/>
    </location>
</feature>